<dbReference type="STRING" id="437022.CC99x_01987"/>
<gene>
    <name evidence="1" type="ORF">CC99x_01987</name>
</gene>
<reference evidence="1" key="1">
    <citation type="submission" date="2015-09" db="EMBL/GenBank/DDBJ databases">
        <title>Draft Genome Sequences of Two Novel Amoeba-resistant Intranuclear Bacteria, Candidatus Berkiella cookevillensis and Candidatus Berkiella aquae.</title>
        <authorList>
            <person name="Mehari Y.T."/>
            <person name="Arivett B.A."/>
            <person name="Farone A.L."/>
            <person name="Gunderson J.H."/>
            <person name="Farone M.B."/>
        </authorList>
    </citation>
    <scope>NUCLEOTIDE SEQUENCE [LARGE SCALE GENOMIC DNA]</scope>
    <source>
        <strain evidence="1">CC99</strain>
    </source>
</reference>
<sequence>MVTNIFKVFLISVIIFCWGCAEPSMEYMTYGHQQDYIRQTTYGPYYTINRYSYSSYPLISPYYYHNSPYARHPSTYNNCLQTNRLYWYCY</sequence>
<dbReference type="AlphaFoldDB" id="A0A0Q9YPA6"/>
<comment type="caution">
    <text evidence="1">The sequence shown here is derived from an EMBL/GenBank/DDBJ whole genome shotgun (WGS) entry which is preliminary data.</text>
</comment>
<accession>A0A0Q9YPA6</accession>
<protein>
    <submittedName>
        <fullName evidence="1">Uncharacterized protein</fullName>
    </submittedName>
</protein>
<organism evidence="1">
    <name type="scientific">Candidatus Berkiella cookevillensis</name>
    <dbReference type="NCBI Taxonomy" id="437022"/>
    <lineage>
        <taxon>Bacteria</taxon>
        <taxon>Pseudomonadati</taxon>
        <taxon>Pseudomonadota</taxon>
        <taxon>Gammaproteobacteria</taxon>
        <taxon>Candidatus Berkiellales</taxon>
        <taxon>Candidatus Berkiellaceae</taxon>
        <taxon>Candidatus Berkiella</taxon>
    </lineage>
</organism>
<dbReference type="EMBL" id="LKHV01000011">
    <property type="protein sequence ID" value="KRG17864.1"/>
    <property type="molecule type" value="Genomic_DNA"/>
</dbReference>
<evidence type="ECO:0000313" key="1">
    <source>
        <dbReference type="EMBL" id="KRG17864.1"/>
    </source>
</evidence>
<proteinExistence type="predicted"/>
<name>A0A0Q9YPA6_9GAMM</name>